<dbReference type="GO" id="GO:0005886">
    <property type="term" value="C:plasma membrane"/>
    <property type="evidence" value="ECO:0007669"/>
    <property type="project" value="UniProtKB-SubCell"/>
</dbReference>
<comment type="subcellular location">
    <subcellularLocation>
        <location evidence="1">Cell membrane</location>
        <topology evidence="1">Multi-pass membrane protein</topology>
    </subcellularLocation>
</comment>
<feature type="transmembrane region" description="Helical" evidence="9">
    <location>
        <begin position="274"/>
        <end position="292"/>
    </location>
</feature>
<dbReference type="GO" id="GO:0010041">
    <property type="term" value="P:response to iron(III) ion"/>
    <property type="evidence" value="ECO:0007669"/>
    <property type="project" value="TreeGrafter"/>
</dbReference>
<evidence type="ECO:0000256" key="1">
    <source>
        <dbReference type="ARBA" id="ARBA00004651"/>
    </source>
</evidence>
<feature type="transmembrane region" description="Helical" evidence="9">
    <location>
        <begin position="513"/>
        <end position="530"/>
    </location>
</feature>
<dbReference type="Proteomes" id="UP000234331">
    <property type="component" value="Unassembled WGS sequence"/>
</dbReference>
<feature type="transmembrane region" description="Helical" evidence="9">
    <location>
        <begin position="229"/>
        <end position="262"/>
    </location>
</feature>
<evidence type="ECO:0000256" key="5">
    <source>
        <dbReference type="ARBA" id="ARBA00022692"/>
    </source>
</evidence>
<dbReference type="PANTHER" id="PTHR33908:SF3">
    <property type="entry name" value="UNDECAPRENYL PHOSPHATE-ALPHA-4-AMINO-4-DEOXY-L-ARABINOSE ARABINOSYL TRANSFERASE"/>
    <property type="match status" value="1"/>
</dbReference>
<keyword evidence="5 9" id="KW-0812">Transmembrane</keyword>
<keyword evidence="2" id="KW-1003">Cell membrane</keyword>
<dbReference type="GO" id="GO:0009103">
    <property type="term" value="P:lipopolysaccharide biosynthetic process"/>
    <property type="evidence" value="ECO:0007669"/>
    <property type="project" value="UniProtKB-ARBA"/>
</dbReference>
<keyword evidence="7 9" id="KW-0472">Membrane</keyword>
<gene>
    <name evidence="11" type="ORF">FRACA_880022</name>
</gene>
<keyword evidence="3" id="KW-0328">Glycosyltransferase</keyword>
<keyword evidence="4 11" id="KW-0808">Transferase</keyword>
<evidence type="ECO:0000256" key="7">
    <source>
        <dbReference type="ARBA" id="ARBA00023136"/>
    </source>
</evidence>
<feature type="compositionally biased region" description="Low complexity" evidence="8">
    <location>
        <begin position="717"/>
        <end position="751"/>
    </location>
</feature>
<keyword evidence="12" id="KW-1185">Reference proteome</keyword>
<keyword evidence="6 9" id="KW-1133">Transmembrane helix</keyword>
<accession>A0A2I2L227</accession>
<feature type="compositionally biased region" description="Basic and acidic residues" evidence="8">
    <location>
        <begin position="37"/>
        <end position="46"/>
    </location>
</feature>
<feature type="transmembrane region" description="Helical" evidence="9">
    <location>
        <begin position="151"/>
        <end position="172"/>
    </location>
</feature>
<dbReference type="EMBL" id="FZMO01000556">
    <property type="protein sequence ID" value="SNQ51971.1"/>
    <property type="molecule type" value="Genomic_DNA"/>
</dbReference>
<evidence type="ECO:0000256" key="2">
    <source>
        <dbReference type="ARBA" id="ARBA00022475"/>
    </source>
</evidence>
<feature type="transmembrane region" description="Helical" evidence="9">
    <location>
        <begin position="461"/>
        <end position="478"/>
    </location>
</feature>
<evidence type="ECO:0000256" key="8">
    <source>
        <dbReference type="SAM" id="MobiDB-lite"/>
    </source>
</evidence>
<dbReference type="AlphaFoldDB" id="A0A2I2L227"/>
<evidence type="ECO:0000256" key="4">
    <source>
        <dbReference type="ARBA" id="ARBA00022679"/>
    </source>
</evidence>
<feature type="transmembrane region" description="Helical" evidence="9">
    <location>
        <begin position="484"/>
        <end position="506"/>
    </location>
</feature>
<reference evidence="11 12" key="1">
    <citation type="submission" date="2017-06" db="EMBL/GenBank/DDBJ databases">
        <authorList>
            <person name="Kim H.J."/>
            <person name="Triplett B.A."/>
        </authorList>
    </citation>
    <scope>NUCLEOTIDE SEQUENCE [LARGE SCALE GENOMIC DNA]</scope>
    <source>
        <strain evidence="11">FRACA_ARgP5</strain>
    </source>
</reference>
<dbReference type="InterPro" id="IPR050297">
    <property type="entry name" value="LipidA_mod_glycosyltrf_83"/>
</dbReference>
<keyword evidence="11" id="KW-0418">Kinase</keyword>
<feature type="transmembrane region" description="Helical" evidence="9">
    <location>
        <begin position="430"/>
        <end position="449"/>
    </location>
</feature>
<dbReference type="InterPro" id="IPR038731">
    <property type="entry name" value="RgtA/B/C-like"/>
</dbReference>
<sequence>MSPILTDPVPHTGGRRADGQRRRMPWSRTDPAPPPAHDAHDAHDAPTEAGPAATDAPPGEPRATGRAADPRWVHPALAVLLIGTAVLYLWDLSASGWSNAFYAAAVQAGSVSWKAFFYGSSDAGNSITVDKPPASLWVMALSARIFGLNSWSLLVPEALMGVGSVALLFATVRRVLSAPAGLIAGAVLALTPVAALMFRFDNPDALLVLLLVAGAYATLRAIESASTTWMVLAGVFVSFAFLTKLLQALLVVPVFALVYLACAPTTFWRRVRQTLAGGLGLLIPAGLFVAIVELVPASSRPYIGGSQHNSLLELTLGYNGLGRLTGNETGSVGGGGGGRGGFGRALQNGVTGGLTGGGTGTGGGIGAGAGMGAAGAAGGTTGVPNGTGGGAMNFIGQGGPGGGGPGGRGGGMWGSTGWTRMFGDEVGGQIAWLLPAALILMVAGLWITWRRPRTDRLRAAFALWGGWLLITGIIFSQMKGIFHAYYTVALAPAIGALVGMGAVLLWRERRHPAAALAGAVTIGVTTAWSYTLLNRAPDWHPWIRYAVLVTGIVAALGFLAGVRLPRRAALGVAAVALISGLLGPGAYAVATAGTPHTGSIPSAGPAGGVGFGGPGGFMRRGNGGFPGLGGQMPNGARQGTGQGQNQAGGQFPGATGGGLGFPGRGFPGGQGFPAAKASPAAPARAARALASRAPAARPARAAAAWAACWTRRRRVTRSSSCSRRTRRPTPGWPRRSARTAPPVTSSPPVSR</sequence>
<organism evidence="11 12">
    <name type="scientific">Frankia canadensis</name>
    <dbReference type="NCBI Taxonomy" id="1836972"/>
    <lineage>
        <taxon>Bacteria</taxon>
        <taxon>Bacillati</taxon>
        <taxon>Actinomycetota</taxon>
        <taxon>Actinomycetes</taxon>
        <taxon>Frankiales</taxon>
        <taxon>Frankiaceae</taxon>
        <taxon>Frankia</taxon>
    </lineage>
</organism>
<feature type="region of interest" description="Disordered" evidence="8">
    <location>
        <begin position="713"/>
        <end position="751"/>
    </location>
</feature>
<evidence type="ECO:0000256" key="3">
    <source>
        <dbReference type="ARBA" id="ARBA00022676"/>
    </source>
</evidence>
<proteinExistence type="predicted"/>
<evidence type="ECO:0000256" key="9">
    <source>
        <dbReference type="SAM" id="Phobius"/>
    </source>
</evidence>
<protein>
    <submittedName>
        <fullName evidence="11">Putative membrane protein Glycosyl transferase and kinase domains</fullName>
    </submittedName>
</protein>
<feature type="domain" description="Glycosyltransferase RgtA/B/C/D-like" evidence="10">
    <location>
        <begin position="130"/>
        <end position="280"/>
    </location>
</feature>
<feature type="transmembrane region" description="Helical" evidence="9">
    <location>
        <begin position="569"/>
        <end position="590"/>
    </location>
</feature>
<evidence type="ECO:0000313" key="11">
    <source>
        <dbReference type="EMBL" id="SNQ51971.1"/>
    </source>
</evidence>
<name>A0A2I2L227_9ACTN</name>
<evidence type="ECO:0000256" key="6">
    <source>
        <dbReference type="ARBA" id="ARBA00022989"/>
    </source>
</evidence>
<dbReference type="RefSeq" id="WP_341477287.1">
    <property type="nucleotide sequence ID" value="NZ_FZMO01000556.1"/>
</dbReference>
<dbReference type="Pfam" id="PF13231">
    <property type="entry name" value="PMT_2"/>
    <property type="match status" value="1"/>
</dbReference>
<dbReference type="PANTHER" id="PTHR33908">
    <property type="entry name" value="MANNOSYLTRANSFERASE YKCB-RELATED"/>
    <property type="match status" value="1"/>
</dbReference>
<dbReference type="GO" id="GO:0016301">
    <property type="term" value="F:kinase activity"/>
    <property type="evidence" value="ECO:0007669"/>
    <property type="project" value="UniProtKB-KW"/>
</dbReference>
<dbReference type="GO" id="GO:0016763">
    <property type="term" value="F:pentosyltransferase activity"/>
    <property type="evidence" value="ECO:0007669"/>
    <property type="project" value="TreeGrafter"/>
</dbReference>
<evidence type="ECO:0000313" key="12">
    <source>
        <dbReference type="Proteomes" id="UP000234331"/>
    </source>
</evidence>
<feature type="transmembrane region" description="Helical" evidence="9">
    <location>
        <begin position="178"/>
        <end position="198"/>
    </location>
</feature>
<evidence type="ECO:0000259" key="10">
    <source>
        <dbReference type="Pfam" id="PF13231"/>
    </source>
</evidence>
<feature type="region of interest" description="Disordered" evidence="8">
    <location>
        <begin position="1"/>
        <end position="68"/>
    </location>
</feature>
<feature type="transmembrane region" description="Helical" evidence="9">
    <location>
        <begin position="72"/>
        <end position="90"/>
    </location>
</feature>
<feature type="transmembrane region" description="Helical" evidence="9">
    <location>
        <begin position="542"/>
        <end position="562"/>
    </location>
</feature>